<protein>
    <submittedName>
        <fullName evidence="2">ROK family protein</fullName>
    </submittedName>
</protein>
<sequence>MNESDLLLDVGGTFIKIGAARIEDGRLYDETCSVPVDSDGSAEEISGALAEAVRLGCSVISGHGGSLAAIGVCIPGPFDFMHGVPLMKHKFRSIYGMPLPGILRSFPGVPSGIPVKFIHDVNAALLGEIRHGNAAGYRNSALISLGTGLGFTISVDGRIVTNEMGSPRYPIYNRPFRDGILEDYVSKRGFIRAYEDITGKKTAPGMTVAAIGSLAEAGDSAALATFTRVAEIIAGACRDLLDRTGIECLLFGGQISRSFRFMEPALEKGFSGMPSLKAVMPVKNMSGAAFYGILAAAENDEEISPLYLEKDVCVPF</sequence>
<evidence type="ECO:0000313" key="2">
    <source>
        <dbReference type="EMBL" id="MBO8471584.1"/>
    </source>
</evidence>
<organism evidence="2 3">
    <name type="scientific">Candidatus Cryptobacteroides faecavium</name>
    <dbReference type="NCBI Taxonomy" id="2840762"/>
    <lineage>
        <taxon>Bacteria</taxon>
        <taxon>Pseudomonadati</taxon>
        <taxon>Bacteroidota</taxon>
        <taxon>Bacteroidia</taxon>
        <taxon>Bacteroidales</taxon>
        <taxon>Candidatus Cryptobacteroides</taxon>
    </lineage>
</organism>
<name>A0A9D9IF66_9BACT</name>
<dbReference type="Proteomes" id="UP000823603">
    <property type="component" value="Unassembled WGS sequence"/>
</dbReference>
<comment type="similarity">
    <text evidence="1">Belongs to the ROK (NagC/XylR) family.</text>
</comment>
<dbReference type="CDD" id="cd23763">
    <property type="entry name" value="ASKHA_ATPase_ROK"/>
    <property type="match status" value="1"/>
</dbReference>
<gene>
    <name evidence="2" type="ORF">IAB82_07320</name>
</gene>
<evidence type="ECO:0000313" key="3">
    <source>
        <dbReference type="Proteomes" id="UP000823603"/>
    </source>
</evidence>
<dbReference type="EMBL" id="JADIMB010000106">
    <property type="protein sequence ID" value="MBO8471584.1"/>
    <property type="molecule type" value="Genomic_DNA"/>
</dbReference>
<dbReference type="PANTHER" id="PTHR18964">
    <property type="entry name" value="ROK (REPRESSOR, ORF, KINASE) FAMILY"/>
    <property type="match status" value="1"/>
</dbReference>
<dbReference type="InterPro" id="IPR000600">
    <property type="entry name" value="ROK"/>
</dbReference>
<dbReference type="Gene3D" id="3.30.420.40">
    <property type="match status" value="2"/>
</dbReference>
<proteinExistence type="inferred from homology"/>
<reference evidence="2" key="2">
    <citation type="journal article" date="2021" name="PeerJ">
        <title>Extensive microbial diversity within the chicken gut microbiome revealed by metagenomics and culture.</title>
        <authorList>
            <person name="Gilroy R."/>
            <person name="Ravi A."/>
            <person name="Getino M."/>
            <person name="Pursley I."/>
            <person name="Horton D.L."/>
            <person name="Alikhan N.F."/>
            <person name="Baker D."/>
            <person name="Gharbi K."/>
            <person name="Hall N."/>
            <person name="Watson M."/>
            <person name="Adriaenssens E.M."/>
            <person name="Foster-Nyarko E."/>
            <person name="Jarju S."/>
            <person name="Secka A."/>
            <person name="Antonio M."/>
            <person name="Oren A."/>
            <person name="Chaudhuri R.R."/>
            <person name="La Ragione R."/>
            <person name="Hildebrand F."/>
            <person name="Pallen M.J."/>
        </authorList>
    </citation>
    <scope>NUCLEOTIDE SEQUENCE</scope>
    <source>
        <strain evidence="2">B2-22910</strain>
    </source>
</reference>
<dbReference type="AlphaFoldDB" id="A0A9D9IF66"/>
<evidence type="ECO:0000256" key="1">
    <source>
        <dbReference type="ARBA" id="ARBA00006479"/>
    </source>
</evidence>
<dbReference type="SUPFAM" id="SSF53067">
    <property type="entry name" value="Actin-like ATPase domain"/>
    <property type="match status" value="1"/>
</dbReference>
<dbReference type="PANTHER" id="PTHR18964:SF149">
    <property type="entry name" value="BIFUNCTIONAL UDP-N-ACETYLGLUCOSAMINE 2-EPIMERASE_N-ACETYLMANNOSAMINE KINASE"/>
    <property type="match status" value="1"/>
</dbReference>
<reference evidence="2" key="1">
    <citation type="submission" date="2020-10" db="EMBL/GenBank/DDBJ databases">
        <authorList>
            <person name="Gilroy R."/>
        </authorList>
    </citation>
    <scope>NUCLEOTIDE SEQUENCE</scope>
    <source>
        <strain evidence="2">B2-22910</strain>
    </source>
</reference>
<dbReference type="Pfam" id="PF00480">
    <property type="entry name" value="ROK"/>
    <property type="match status" value="1"/>
</dbReference>
<comment type="caution">
    <text evidence="2">The sequence shown here is derived from an EMBL/GenBank/DDBJ whole genome shotgun (WGS) entry which is preliminary data.</text>
</comment>
<dbReference type="InterPro" id="IPR043129">
    <property type="entry name" value="ATPase_NBD"/>
</dbReference>
<accession>A0A9D9IF66</accession>